<reference evidence="2 3" key="1">
    <citation type="submission" date="2021-01" db="EMBL/GenBank/DDBJ databases">
        <title>Sequencing the genomes of 1000 actinobacteria strains.</title>
        <authorList>
            <person name="Klenk H.-P."/>
        </authorList>
    </citation>
    <scope>NUCLEOTIDE SEQUENCE [LARGE SCALE GENOMIC DNA]</scope>
    <source>
        <strain evidence="2 3">DSM 13057</strain>
    </source>
</reference>
<protein>
    <submittedName>
        <fullName evidence="2">Uncharacterized protein</fullName>
    </submittedName>
</protein>
<evidence type="ECO:0000256" key="1">
    <source>
        <dbReference type="SAM" id="MobiDB-lite"/>
    </source>
</evidence>
<evidence type="ECO:0000313" key="2">
    <source>
        <dbReference type="EMBL" id="MBM7473184.1"/>
    </source>
</evidence>
<keyword evidence="3" id="KW-1185">Reference proteome</keyword>
<accession>A0ABS2L837</accession>
<evidence type="ECO:0000313" key="3">
    <source>
        <dbReference type="Proteomes" id="UP000776164"/>
    </source>
</evidence>
<proteinExistence type="predicted"/>
<gene>
    <name evidence="2" type="ORF">JOE66_002818</name>
</gene>
<comment type="caution">
    <text evidence="2">The sequence shown here is derived from an EMBL/GenBank/DDBJ whole genome shotgun (WGS) entry which is preliminary data.</text>
</comment>
<dbReference type="RefSeq" id="WP_205110434.1">
    <property type="nucleotide sequence ID" value="NZ_BAAAHT010000014.1"/>
</dbReference>
<dbReference type="Proteomes" id="UP000776164">
    <property type="component" value="Unassembled WGS sequence"/>
</dbReference>
<organism evidence="2 3">
    <name type="scientific">Subtercola frigoramans</name>
    <dbReference type="NCBI Taxonomy" id="120298"/>
    <lineage>
        <taxon>Bacteria</taxon>
        <taxon>Bacillati</taxon>
        <taxon>Actinomycetota</taxon>
        <taxon>Actinomycetes</taxon>
        <taxon>Micrococcales</taxon>
        <taxon>Microbacteriaceae</taxon>
        <taxon>Subtercola</taxon>
    </lineage>
</organism>
<feature type="region of interest" description="Disordered" evidence="1">
    <location>
        <begin position="55"/>
        <end position="75"/>
    </location>
</feature>
<dbReference type="EMBL" id="JAFBBU010000001">
    <property type="protein sequence ID" value="MBM7473184.1"/>
    <property type="molecule type" value="Genomic_DNA"/>
</dbReference>
<name>A0ABS2L837_9MICO</name>
<sequence>MTEAETYTAHLVDDAGTQTREIEAIDGLPQKSFVLPTEIDGTVIDVVWELDPTSDDNTYRRLSGDGYGEGGVTEA</sequence>
<feature type="compositionally biased region" description="Gly residues" evidence="1">
    <location>
        <begin position="65"/>
        <end position="75"/>
    </location>
</feature>